<dbReference type="PRINTS" id="PR00344">
    <property type="entry name" value="BCTRLSENSOR"/>
</dbReference>
<keyword evidence="6" id="KW-0812">Transmembrane</keyword>
<keyword evidence="11" id="KW-1185">Reference proteome</keyword>
<evidence type="ECO:0000256" key="6">
    <source>
        <dbReference type="SAM" id="Phobius"/>
    </source>
</evidence>
<dbReference type="SUPFAM" id="SSF47384">
    <property type="entry name" value="Homodimeric domain of signal transducing histidine kinase"/>
    <property type="match status" value="1"/>
</dbReference>
<dbReference type="SMART" id="SM00448">
    <property type="entry name" value="REC"/>
    <property type="match status" value="1"/>
</dbReference>
<dbReference type="CDD" id="cd00130">
    <property type="entry name" value="PAS"/>
    <property type="match status" value="1"/>
</dbReference>
<organism evidence="10 11">
    <name type="scientific">Phyllobacterium salinisoli</name>
    <dbReference type="NCBI Taxonomy" id="1899321"/>
    <lineage>
        <taxon>Bacteria</taxon>
        <taxon>Pseudomonadati</taxon>
        <taxon>Pseudomonadota</taxon>
        <taxon>Alphaproteobacteria</taxon>
        <taxon>Hyphomicrobiales</taxon>
        <taxon>Phyllobacteriaceae</taxon>
        <taxon>Phyllobacterium</taxon>
    </lineage>
</organism>
<dbReference type="InterPro" id="IPR036890">
    <property type="entry name" value="HATPase_C_sf"/>
</dbReference>
<evidence type="ECO:0000256" key="4">
    <source>
        <dbReference type="PROSITE-ProRule" id="PRU00169"/>
    </source>
</evidence>
<dbReference type="InterPro" id="IPR011006">
    <property type="entry name" value="CheY-like_superfamily"/>
</dbReference>
<dbReference type="PROSITE" id="PS50109">
    <property type="entry name" value="HIS_KIN"/>
    <property type="match status" value="1"/>
</dbReference>
<dbReference type="PANTHER" id="PTHR43065:SF42">
    <property type="entry name" value="TWO-COMPONENT SENSOR PPRA"/>
    <property type="match status" value="1"/>
</dbReference>
<dbReference type="InterPro" id="IPR003594">
    <property type="entry name" value="HATPase_dom"/>
</dbReference>
<dbReference type="Proteomes" id="UP000253420">
    <property type="component" value="Unassembled WGS sequence"/>
</dbReference>
<protein>
    <recommendedName>
        <fullName evidence="2">histidine kinase</fullName>
        <ecNumber evidence="2">2.7.13.3</ecNumber>
    </recommendedName>
</protein>
<evidence type="ECO:0000256" key="1">
    <source>
        <dbReference type="ARBA" id="ARBA00000085"/>
    </source>
</evidence>
<feature type="domain" description="Histidine kinase" evidence="7">
    <location>
        <begin position="493"/>
        <end position="716"/>
    </location>
</feature>
<dbReference type="InterPro" id="IPR000014">
    <property type="entry name" value="PAS"/>
</dbReference>
<dbReference type="PROSITE" id="PS50112">
    <property type="entry name" value="PAS"/>
    <property type="match status" value="1"/>
</dbReference>
<dbReference type="NCBIfam" id="NF046020">
    <property type="entry name" value="HisKinCckABruc"/>
    <property type="match status" value="1"/>
</dbReference>
<proteinExistence type="predicted"/>
<dbReference type="GO" id="GO:0000155">
    <property type="term" value="F:phosphorelay sensor kinase activity"/>
    <property type="evidence" value="ECO:0007669"/>
    <property type="project" value="InterPro"/>
</dbReference>
<dbReference type="CDD" id="cd00082">
    <property type="entry name" value="HisKA"/>
    <property type="match status" value="1"/>
</dbReference>
<dbReference type="Pfam" id="PF02518">
    <property type="entry name" value="HATPase_c"/>
    <property type="match status" value="1"/>
</dbReference>
<dbReference type="RefSeq" id="WP_114438355.1">
    <property type="nucleotide sequence ID" value="NZ_QOZG01000001.1"/>
</dbReference>
<dbReference type="SMART" id="SM00387">
    <property type="entry name" value="HATPase_c"/>
    <property type="match status" value="1"/>
</dbReference>
<dbReference type="SMART" id="SM00091">
    <property type="entry name" value="PAS"/>
    <property type="match status" value="3"/>
</dbReference>
<dbReference type="InterPro" id="IPR035965">
    <property type="entry name" value="PAS-like_dom_sf"/>
</dbReference>
<feature type="transmembrane region" description="Helical" evidence="6">
    <location>
        <begin position="51"/>
        <end position="76"/>
    </location>
</feature>
<sequence length="871" mass="94136">MSQEARTDLYPKPIVSSKKGPGAAIRLLVLGIVLTGAAFLYFVFREQLGEAFLLGLLGVLAMVGVFYLFGGAIGLIQFTPRVLGDDLAHAFIDSLPEGTVILDAKGRIVYANQAYAAMTGATEATDVRTLDNILSGETAASDAIYRLANAVRDGVPAQEEVRLSHPLVQAVAPGTEVTRQVGPAWYRIKARPIASTPDHKGPLFAWQIADISEERAEQERFFQDLQEAIDHLDHAPAGFFSTDPAGRIIYLNATLAEWLGVDLTKFVPGSLTLSDIVAGNGMALINSVKADPGSSRNTVIDLDLAKLNGQSLAVRFYHRVQAQRDGKRGTSRTIVLNRAEGQDASAALRAAEVRFTRFFNSAPMAIAAVDAKGQTLRTNARFLDIFSTAVDSDAVDSGIKLETVVHERDREAFSKALAAAFTGQAEISPIDTVLPSDEQRHIRFYVSPVSDVGGETAEEAAIVSAVETTEQKALEGQMAQSQKMQAVGQLAGGIAHDFNNVLTAIIMSSDLLLSNHRASDPSFLDIMNIKQNANRAASLVRQLLAFSRRQTLRPEVLDLTDVLADLRMLLARLVGNDIQLKIDHGRDLWPVRADLGQFEQVAVNLAVNARDAMPGGGTITIRTRNVDQAEAATFSYRELPSADFVLVEVEDSGTGIAPDVIQKIFEPFFTTKEVGKGTGLGLSMVYGIIKQTGGFIYCDSELGKGTTFKIFLPRHVEVASADGTPGEQARKEAAAREKKIEKPRDLSGSATVLLVEDEDAVRMGGVRALQSRGYTVHEASSGVEALEVLESLGGKVDIVVSDVVMPEMDGPTLLRELRKDHPDIKFIFVSGYAEDAFAKNLPEDAKFGFLPKPFSLKQLATAVKEMLESND</sequence>
<evidence type="ECO:0000256" key="2">
    <source>
        <dbReference type="ARBA" id="ARBA00012438"/>
    </source>
</evidence>
<dbReference type="Gene3D" id="3.40.50.2300">
    <property type="match status" value="1"/>
</dbReference>
<dbReference type="CDD" id="cd18160">
    <property type="entry name" value="REC_CpdR_CckA-like"/>
    <property type="match status" value="1"/>
</dbReference>
<dbReference type="Pfam" id="PF08448">
    <property type="entry name" value="PAS_4"/>
    <property type="match status" value="1"/>
</dbReference>
<comment type="catalytic activity">
    <reaction evidence="1">
        <text>ATP + protein L-histidine = ADP + protein N-phospho-L-histidine.</text>
        <dbReference type="EC" id="2.7.13.3"/>
    </reaction>
</comment>
<dbReference type="EMBL" id="QOZG01000001">
    <property type="protein sequence ID" value="RCS25261.1"/>
    <property type="molecule type" value="Genomic_DNA"/>
</dbReference>
<keyword evidence="3 4" id="KW-0597">Phosphoprotein</keyword>
<dbReference type="FunFam" id="1.10.287.130:FF:000037">
    <property type="entry name" value="Hybrid sensor histidine kinase/response regulator"/>
    <property type="match status" value="1"/>
</dbReference>
<name>A0A368K7R0_9HYPH</name>
<feature type="region of interest" description="Disordered" evidence="5">
    <location>
        <begin position="722"/>
        <end position="741"/>
    </location>
</feature>
<dbReference type="Gene3D" id="1.10.287.130">
    <property type="match status" value="1"/>
</dbReference>
<feature type="compositionally biased region" description="Basic and acidic residues" evidence="5">
    <location>
        <begin position="728"/>
        <end position="741"/>
    </location>
</feature>
<evidence type="ECO:0000259" key="9">
    <source>
        <dbReference type="PROSITE" id="PS50112"/>
    </source>
</evidence>
<dbReference type="SUPFAM" id="SSF55785">
    <property type="entry name" value="PYP-like sensor domain (PAS domain)"/>
    <property type="match status" value="3"/>
</dbReference>
<dbReference type="InterPro" id="IPR036097">
    <property type="entry name" value="HisK_dim/P_sf"/>
</dbReference>
<dbReference type="SMART" id="SM00388">
    <property type="entry name" value="HisKA"/>
    <property type="match status" value="1"/>
</dbReference>
<evidence type="ECO:0000313" key="11">
    <source>
        <dbReference type="Proteomes" id="UP000253420"/>
    </source>
</evidence>
<dbReference type="Gene3D" id="3.30.565.10">
    <property type="entry name" value="Histidine kinase-like ATPase, C-terminal domain"/>
    <property type="match status" value="1"/>
</dbReference>
<accession>A0A368K7R0</accession>
<dbReference type="Pfam" id="PF00072">
    <property type="entry name" value="Response_reg"/>
    <property type="match status" value="1"/>
</dbReference>
<dbReference type="InterPro" id="IPR001789">
    <property type="entry name" value="Sig_transdc_resp-reg_receiver"/>
</dbReference>
<evidence type="ECO:0000256" key="3">
    <source>
        <dbReference type="ARBA" id="ARBA00022553"/>
    </source>
</evidence>
<dbReference type="InterPro" id="IPR013656">
    <property type="entry name" value="PAS_4"/>
</dbReference>
<dbReference type="PROSITE" id="PS50110">
    <property type="entry name" value="RESPONSE_REGULATORY"/>
    <property type="match status" value="1"/>
</dbReference>
<dbReference type="SUPFAM" id="SSF55874">
    <property type="entry name" value="ATPase domain of HSP90 chaperone/DNA topoisomerase II/histidine kinase"/>
    <property type="match status" value="1"/>
</dbReference>
<dbReference type="PANTHER" id="PTHR43065">
    <property type="entry name" value="SENSOR HISTIDINE KINASE"/>
    <property type="match status" value="1"/>
</dbReference>
<evidence type="ECO:0000313" key="10">
    <source>
        <dbReference type="EMBL" id="RCS25261.1"/>
    </source>
</evidence>
<comment type="caution">
    <text evidence="10">The sequence shown here is derived from an EMBL/GenBank/DDBJ whole genome shotgun (WGS) entry which is preliminary data.</text>
</comment>
<dbReference type="InterPro" id="IPR003661">
    <property type="entry name" value="HisK_dim/P_dom"/>
</dbReference>
<dbReference type="Pfam" id="PF00512">
    <property type="entry name" value="HisKA"/>
    <property type="match status" value="1"/>
</dbReference>
<dbReference type="EC" id="2.7.13.3" evidence="2"/>
<dbReference type="InterPro" id="IPR005467">
    <property type="entry name" value="His_kinase_dom"/>
</dbReference>
<feature type="domain" description="Response regulatory" evidence="8">
    <location>
        <begin position="751"/>
        <end position="867"/>
    </location>
</feature>
<reference evidence="10 11" key="1">
    <citation type="submission" date="2018-07" db="EMBL/GenBank/DDBJ databases">
        <title>The draft genome of Phyllobacterium salinisoli.</title>
        <authorList>
            <person name="Liu L."/>
            <person name="Li L."/>
            <person name="Zhang X."/>
            <person name="Liang L."/>
        </authorList>
    </citation>
    <scope>NUCLEOTIDE SEQUENCE [LARGE SCALE GENOMIC DNA]</scope>
    <source>
        <strain evidence="10 11">LLAN61</strain>
    </source>
</reference>
<dbReference type="OrthoDB" id="9796100at2"/>
<dbReference type="AlphaFoldDB" id="A0A368K7R0"/>
<keyword evidence="6" id="KW-1133">Transmembrane helix</keyword>
<dbReference type="SUPFAM" id="SSF52172">
    <property type="entry name" value="CheY-like"/>
    <property type="match status" value="1"/>
</dbReference>
<dbReference type="InterPro" id="IPR004358">
    <property type="entry name" value="Sig_transdc_His_kin-like_C"/>
</dbReference>
<dbReference type="Gene3D" id="3.30.450.20">
    <property type="entry name" value="PAS domain"/>
    <property type="match status" value="2"/>
</dbReference>
<feature type="modified residue" description="4-aspartylphosphate" evidence="4">
    <location>
        <position position="802"/>
    </location>
</feature>
<keyword evidence="6" id="KW-0472">Membrane</keyword>
<evidence type="ECO:0000259" key="7">
    <source>
        <dbReference type="PROSITE" id="PS50109"/>
    </source>
</evidence>
<evidence type="ECO:0000259" key="8">
    <source>
        <dbReference type="PROSITE" id="PS50110"/>
    </source>
</evidence>
<feature type="transmembrane region" description="Helical" evidence="6">
    <location>
        <begin position="23"/>
        <end position="44"/>
    </location>
</feature>
<evidence type="ECO:0000256" key="5">
    <source>
        <dbReference type="SAM" id="MobiDB-lite"/>
    </source>
</evidence>
<gene>
    <name evidence="10" type="ORF">DUT91_00070</name>
</gene>
<dbReference type="Pfam" id="PF13188">
    <property type="entry name" value="PAS_8"/>
    <property type="match status" value="2"/>
</dbReference>
<feature type="domain" description="PAS" evidence="9">
    <location>
        <begin position="92"/>
        <end position="120"/>
    </location>
</feature>